<dbReference type="InterPro" id="IPR021352">
    <property type="entry name" value="DUF2971"/>
</dbReference>
<sequence>MRMDLESVVVENGVEVMYRYKYLPFNEYSLKTITEGTLKFTCPLDFNDPFDCSPAYDPKSIDNLHKYRPDLLKKVGDSKGLSPAKRIMNRGRFVQNIRNVVESGEYVKTLVSGISVFCVSRTPNNTLMWSHYADHHRGFLVELRIAMDTPDHHLTNLIPYQVSYQDKRPIVNWATACGKNLEEYFYTKSRDWDYEQEERVINPGQRSGIYPYSREHFLCSVIAGARMSPDDHQQLQRAVTQASSDIGKTIPLYQAKLATHSYRVYVPDHPFPEVSREI</sequence>
<dbReference type="EMBL" id="BAABCX010000003">
    <property type="protein sequence ID" value="GAA3544850.1"/>
    <property type="molecule type" value="Genomic_DNA"/>
</dbReference>
<dbReference type="Pfam" id="PF11185">
    <property type="entry name" value="DUF2971"/>
    <property type="match status" value="1"/>
</dbReference>
<name>A0ABP6W4S1_9GAMM</name>
<comment type="caution">
    <text evidence="1">The sequence shown here is derived from an EMBL/GenBank/DDBJ whole genome shotgun (WGS) entry which is preliminary data.</text>
</comment>
<evidence type="ECO:0000313" key="1">
    <source>
        <dbReference type="EMBL" id="GAA3544850.1"/>
    </source>
</evidence>
<organism evidence="1 2">
    <name type="scientific">Zobellella aerophila</name>
    <dbReference type="NCBI Taxonomy" id="870480"/>
    <lineage>
        <taxon>Bacteria</taxon>
        <taxon>Pseudomonadati</taxon>
        <taxon>Pseudomonadota</taxon>
        <taxon>Gammaproteobacteria</taxon>
        <taxon>Aeromonadales</taxon>
        <taxon>Aeromonadaceae</taxon>
        <taxon>Zobellella</taxon>
    </lineage>
</organism>
<evidence type="ECO:0000313" key="2">
    <source>
        <dbReference type="Proteomes" id="UP001500795"/>
    </source>
</evidence>
<keyword evidence="2" id="KW-1185">Reference proteome</keyword>
<accession>A0ABP6W4S1</accession>
<proteinExistence type="predicted"/>
<gene>
    <name evidence="1" type="ORF">GCM10022394_26100</name>
</gene>
<protein>
    <submittedName>
        <fullName evidence="1">DUF2971 domain-containing protein</fullName>
    </submittedName>
</protein>
<reference evidence="2" key="1">
    <citation type="journal article" date="2019" name="Int. J. Syst. Evol. Microbiol.">
        <title>The Global Catalogue of Microorganisms (GCM) 10K type strain sequencing project: providing services to taxonomists for standard genome sequencing and annotation.</title>
        <authorList>
            <consortium name="The Broad Institute Genomics Platform"/>
            <consortium name="The Broad Institute Genome Sequencing Center for Infectious Disease"/>
            <person name="Wu L."/>
            <person name="Ma J."/>
        </authorList>
    </citation>
    <scope>NUCLEOTIDE SEQUENCE [LARGE SCALE GENOMIC DNA]</scope>
    <source>
        <strain evidence="2">JCM 17110</strain>
    </source>
</reference>
<dbReference type="Proteomes" id="UP001500795">
    <property type="component" value="Unassembled WGS sequence"/>
</dbReference>